<name>A0A2Z4Z3N6_9VIRU</name>
<sequence>MEAPAFLPTNLIRCESLRAFAIASIIQQLNVAQRVVDAKNESVIVWTNQTDWQSWPSSILAGTTYRYSVSPDGKPAVLSHAAQAALQPFDYPHLTSLPLTLRGGDVYYGEKQNPGEDSKSKPPCRVCPQE</sequence>
<organism evidence="2">
    <name type="scientific">Linepithema humile C virus 1</name>
    <dbReference type="NCBI Taxonomy" id="2259784"/>
    <lineage>
        <taxon>Viruses</taxon>
        <taxon>Riboviria</taxon>
    </lineage>
</organism>
<evidence type="ECO:0000256" key="1">
    <source>
        <dbReference type="SAM" id="MobiDB-lite"/>
    </source>
</evidence>
<proteinExistence type="predicted"/>
<dbReference type="EMBL" id="MH213245">
    <property type="protein sequence ID" value="AXA52561.1"/>
    <property type="molecule type" value="Genomic_RNA"/>
</dbReference>
<accession>A0A2Z4Z3N6</accession>
<reference evidence="2" key="1">
    <citation type="journal article" date="2018" name="J. Gen. Virol.">
        <title>Viruses of invasive Argentine ants from the European Main supercolony: characterization, interactions and evolution.</title>
        <authorList>
            <person name="Viljakainen L."/>
            <person name="Holmberg I."/>
            <person name="Abril S."/>
            <person name="Jurvansuu J."/>
        </authorList>
    </citation>
    <scope>NUCLEOTIDE SEQUENCE</scope>
    <source>
        <strain evidence="2">11CAT05C</strain>
    </source>
</reference>
<feature type="region of interest" description="Disordered" evidence="1">
    <location>
        <begin position="108"/>
        <end position="130"/>
    </location>
</feature>
<protein>
    <submittedName>
        <fullName evidence="2">Uncharacterized protein</fullName>
    </submittedName>
</protein>
<evidence type="ECO:0000313" key="2">
    <source>
        <dbReference type="EMBL" id="AXA52561.1"/>
    </source>
</evidence>